<feature type="signal peptide" evidence="13">
    <location>
        <begin position="1"/>
        <end position="15"/>
    </location>
</feature>
<evidence type="ECO:0000256" key="2">
    <source>
        <dbReference type="ARBA" id="ARBA00022448"/>
    </source>
</evidence>
<dbReference type="PANTHER" id="PTHR42643:SF24">
    <property type="entry name" value="IONOTROPIC RECEPTOR 60A"/>
    <property type="match status" value="1"/>
</dbReference>
<evidence type="ECO:0000256" key="6">
    <source>
        <dbReference type="ARBA" id="ARBA00023065"/>
    </source>
</evidence>
<evidence type="ECO:0000256" key="3">
    <source>
        <dbReference type="ARBA" id="ARBA00022475"/>
    </source>
</evidence>
<evidence type="ECO:0000313" key="16">
    <source>
        <dbReference type="Proteomes" id="UP001148838"/>
    </source>
</evidence>
<dbReference type="SMART" id="SM00918">
    <property type="entry name" value="Lig_chan-Glu_bd"/>
    <property type="match status" value="1"/>
</dbReference>
<feature type="transmembrane region" description="Helical" evidence="12">
    <location>
        <begin position="471"/>
        <end position="495"/>
    </location>
</feature>
<evidence type="ECO:0000256" key="5">
    <source>
        <dbReference type="ARBA" id="ARBA00022989"/>
    </source>
</evidence>
<evidence type="ECO:0000256" key="1">
    <source>
        <dbReference type="ARBA" id="ARBA00004651"/>
    </source>
</evidence>
<evidence type="ECO:0000256" key="11">
    <source>
        <dbReference type="ARBA" id="ARBA00023303"/>
    </source>
</evidence>
<dbReference type="Proteomes" id="UP001148838">
    <property type="component" value="Unassembled WGS sequence"/>
</dbReference>
<keyword evidence="13" id="KW-0732">Signal</keyword>
<dbReference type="InterPro" id="IPR052192">
    <property type="entry name" value="Insect_Ionotropic_Sensory_Rcpt"/>
</dbReference>
<evidence type="ECO:0000256" key="12">
    <source>
        <dbReference type="SAM" id="Phobius"/>
    </source>
</evidence>
<keyword evidence="7 12" id="KW-0472">Membrane</keyword>
<keyword evidence="9" id="KW-0325">Glycoprotein</keyword>
<comment type="subcellular location">
    <subcellularLocation>
        <location evidence="1">Cell membrane</location>
        <topology evidence="1">Multi-pass membrane protein</topology>
    </subcellularLocation>
</comment>
<dbReference type="SUPFAM" id="SSF53850">
    <property type="entry name" value="Periplasmic binding protein-like II"/>
    <property type="match status" value="1"/>
</dbReference>
<dbReference type="Gene3D" id="1.10.287.70">
    <property type="match status" value="1"/>
</dbReference>
<dbReference type="Pfam" id="PF10613">
    <property type="entry name" value="Lig_chan-Glu_bd"/>
    <property type="match status" value="1"/>
</dbReference>
<proteinExistence type="predicted"/>
<keyword evidence="10" id="KW-1071">Ligand-gated ion channel</keyword>
<organism evidence="15 16">
    <name type="scientific">Periplaneta americana</name>
    <name type="common">American cockroach</name>
    <name type="synonym">Blatta americana</name>
    <dbReference type="NCBI Taxonomy" id="6978"/>
    <lineage>
        <taxon>Eukaryota</taxon>
        <taxon>Metazoa</taxon>
        <taxon>Ecdysozoa</taxon>
        <taxon>Arthropoda</taxon>
        <taxon>Hexapoda</taxon>
        <taxon>Insecta</taxon>
        <taxon>Pterygota</taxon>
        <taxon>Neoptera</taxon>
        <taxon>Polyneoptera</taxon>
        <taxon>Dictyoptera</taxon>
        <taxon>Blattodea</taxon>
        <taxon>Blattoidea</taxon>
        <taxon>Blattidae</taxon>
        <taxon>Blattinae</taxon>
        <taxon>Periplaneta</taxon>
    </lineage>
</organism>
<dbReference type="Pfam" id="PF24576">
    <property type="entry name" value="IR75A_N"/>
    <property type="match status" value="1"/>
</dbReference>
<evidence type="ECO:0000313" key="15">
    <source>
        <dbReference type="EMBL" id="KAJ4450810.1"/>
    </source>
</evidence>
<keyword evidence="8" id="KW-0675">Receptor</keyword>
<name>A0ABQ8TZY2_PERAM</name>
<evidence type="ECO:0000256" key="8">
    <source>
        <dbReference type="ARBA" id="ARBA00023170"/>
    </source>
</evidence>
<feature type="chain" id="PRO_5046067740" description="Ionotropic glutamate receptor L-glutamate and glycine-binding domain-containing protein" evidence="13">
    <location>
        <begin position="16"/>
        <end position="536"/>
    </location>
</feature>
<keyword evidence="11" id="KW-0407">Ion channel</keyword>
<evidence type="ECO:0000256" key="9">
    <source>
        <dbReference type="ARBA" id="ARBA00023180"/>
    </source>
</evidence>
<evidence type="ECO:0000256" key="13">
    <source>
        <dbReference type="SAM" id="SignalP"/>
    </source>
</evidence>
<keyword evidence="2" id="KW-0813">Transport</keyword>
<evidence type="ECO:0000259" key="14">
    <source>
        <dbReference type="SMART" id="SM00918"/>
    </source>
</evidence>
<dbReference type="EMBL" id="JAJSOF020000001">
    <property type="protein sequence ID" value="KAJ4450810.1"/>
    <property type="molecule type" value="Genomic_DNA"/>
</dbReference>
<feature type="domain" description="Ionotropic glutamate receptor L-glutamate and glycine-binding" evidence="14">
    <location>
        <begin position="209"/>
        <end position="269"/>
    </location>
</feature>
<keyword evidence="3" id="KW-1003">Cell membrane</keyword>
<dbReference type="InterPro" id="IPR019594">
    <property type="entry name" value="Glu/Gly-bd"/>
</dbReference>
<accession>A0ABQ8TZY2</accession>
<keyword evidence="4 12" id="KW-0812">Transmembrane</keyword>
<reference evidence="15 16" key="1">
    <citation type="journal article" date="2022" name="Allergy">
        <title>Genome assembly and annotation of Periplaneta americana reveal a comprehensive cockroach allergen profile.</title>
        <authorList>
            <person name="Wang L."/>
            <person name="Xiong Q."/>
            <person name="Saelim N."/>
            <person name="Wang L."/>
            <person name="Nong W."/>
            <person name="Wan A.T."/>
            <person name="Shi M."/>
            <person name="Liu X."/>
            <person name="Cao Q."/>
            <person name="Hui J.H.L."/>
            <person name="Sookrung N."/>
            <person name="Leung T.F."/>
            <person name="Tungtrongchitr A."/>
            <person name="Tsui S.K.W."/>
        </authorList>
    </citation>
    <scope>NUCLEOTIDE SEQUENCE [LARGE SCALE GENOMIC DNA]</scope>
    <source>
        <strain evidence="15">PWHHKU_190912</strain>
    </source>
</reference>
<keyword evidence="6" id="KW-0406">Ion transport</keyword>
<keyword evidence="5 12" id="KW-1133">Transmembrane helix</keyword>
<gene>
    <name evidence="15" type="ORF">ANN_02240</name>
</gene>
<feature type="transmembrane region" description="Helical" evidence="12">
    <location>
        <begin position="325"/>
        <end position="347"/>
    </location>
</feature>
<dbReference type="PANTHER" id="PTHR42643">
    <property type="entry name" value="IONOTROPIC RECEPTOR 20A-RELATED"/>
    <property type="match status" value="1"/>
</dbReference>
<evidence type="ECO:0000256" key="4">
    <source>
        <dbReference type="ARBA" id="ARBA00022692"/>
    </source>
</evidence>
<evidence type="ECO:0000256" key="10">
    <source>
        <dbReference type="ARBA" id="ARBA00023286"/>
    </source>
</evidence>
<keyword evidence="16" id="KW-1185">Reference proteome</keyword>
<comment type="caution">
    <text evidence="15">The sequence shown here is derived from an EMBL/GenBank/DDBJ whole genome shotgun (WGS) entry which is preliminary data.</text>
</comment>
<sequence>MFLLYIALLPGLCSSEPDEAIFQLVANLLQHYRSRYATLLFSWPESDFETTKQLISLTRHLSRRGIMALTLDFQEYLLYQGDLSCSLNVIQTFDFKTTSFLRKASESNKLSRSRWLLLPNPATDKDFSSLAGVHIPFDCEFIVAQRAGASVHLTEVYRVSEATSLRSEHYGTWSRVTGLRGIPHKRLYCRRDNLEGLNLLGVTSNSSSTLVYPGKDKKVKSIGGFFGALWSLLEERINFTTTFSTPEDDAWGSLESNGSWNGMIGMLQRSQAQVAVTMFSMTLQRKDVVDFTVPITLMRYAMYIQEKTLMKPNWMSFFAPFSQMLWITIIITIAAMVAFLAAMNHWLGTSSIGHMDSLFIVFTVFTQQGRTTDDAILSLLESAYNGFQNKMYSEVTLFDLTKAFDCVSYEILRLKLHYYGINGRKLDLLSSYMTCRKQILKIQGVRSFEGEVQHNDPQAPHPPLKPLSSSVAILTSQLTVLVLMAAYSGTLISFLTVRKIFMPFTDLAGFLKDGSYQLGVIEKTSEYDYFAVSVTS</sequence>
<protein>
    <recommendedName>
        <fullName evidence="14">Ionotropic glutamate receptor L-glutamate and glycine-binding domain-containing protein</fullName>
    </recommendedName>
</protein>
<evidence type="ECO:0000256" key="7">
    <source>
        <dbReference type="ARBA" id="ARBA00023136"/>
    </source>
</evidence>
<dbReference type="InterPro" id="IPR057074">
    <property type="entry name" value="IR75A_N"/>
</dbReference>
<dbReference type="Gene3D" id="3.40.190.10">
    <property type="entry name" value="Periplasmic binding protein-like II"/>
    <property type="match status" value="1"/>
</dbReference>